<evidence type="ECO:0000313" key="2">
    <source>
        <dbReference type="EMBL" id="CAI9933055.1"/>
    </source>
</evidence>
<dbReference type="AlphaFoldDB" id="A0AA86TXE3"/>
<comment type="caution">
    <text evidence="2">The sequence shown here is derived from an EMBL/GenBank/DDBJ whole genome shotgun (WGS) entry which is preliminary data.</text>
</comment>
<keyword evidence="1" id="KW-0812">Transmembrane</keyword>
<evidence type="ECO:0000256" key="1">
    <source>
        <dbReference type="SAM" id="Phobius"/>
    </source>
</evidence>
<proteinExistence type="predicted"/>
<reference evidence="3 4" key="2">
    <citation type="submission" date="2024-07" db="EMBL/GenBank/DDBJ databases">
        <authorList>
            <person name="Akdeniz Z."/>
        </authorList>
    </citation>
    <scope>NUCLEOTIDE SEQUENCE [LARGE SCALE GENOMIC DNA]</scope>
</reference>
<name>A0AA86TXE3_9EUKA</name>
<sequence>MTQLILKTFKQSPVSVLQIRLWLEILVFVRFLEHIQLMVHANAHQIRLQRIILAPVLLVLLSLMIFVLVQRLIQLLTLQQLNRFVNVRSVQLTALILVNVHQIQLQQTEFVNAIFKTKLLRMEFVDVQLMQLQGVLIQGAEQSGNSCVCNWDQSGGWVSQGNFWCSNIGRCCTKCLKTGSQYWCLDDYWSQCTNQGNQVIGYTIGCNCPSGSTVIGNACVCSVLGAYPYNNVCQCPKNSFILNNVCSCPIGSSLINGICVCSTQNAYPDLTLAEPACLCPQYSANISNICVCPTSSIVSGKVCTCQITYTTMQNGVCTCPTNSTNVSNVCTCSSPKIYMSSGVCTCPPGSVFDSVNNQCKCTAQWKYNSTVLPYSFWGLSEGSTNTSQMKCCSSDKNYSGGANNGIRYQCSDSYITDISSVYFNSDRDFVCGGTTCNPQTWRRT</sequence>
<gene>
    <name evidence="2" type="ORF">HINF_LOCUS20700</name>
    <name evidence="3" type="ORF">HINF_LOCUS2246</name>
</gene>
<organism evidence="2">
    <name type="scientific">Hexamita inflata</name>
    <dbReference type="NCBI Taxonomy" id="28002"/>
    <lineage>
        <taxon>Eukaryota</taxon>
        <taxon>Metamonada</taxon>
        <taxon>Diplomonadida</taxon>
        <taxon>Hexamitidae</taxon>
        <taxon>Hexamitinae</taxon>
        <taxon>Hexamita</taxon>
    </lineage>
</organism>
<dbReference type="EMBL" id="CAXDID020000004">
    <property type="protein sequence ID" value="CAL5973179.1"/>
    <property type="molecule type" value="Genomic_DNA"/>
</dbReference>
<dbReference type="Proteomes" id="UP001642409">
    <property type="component" value="Unassembled WGS sequence"/>
</dbReference>
<keyword evidence="1" id="KW-0472">Membrane</keyword>
<dbReference type="EMBL" id="CATOUU010000531">
    <property type="protein sequence ID" value="CAI9933055.1"/>
    <property type="molecule type" value="Genomic_DNA"/>
</dbReference>
<evidence type="ECO:0000313" key="3">
    <source>
        <dbReference type="EMBL" id="CAL5973179.1"/>
    </source>
</evidence>
<keyword evidence="4" id="KW-1185">Reference proteome</keyword>
<accession>A0AA86TXE3</accession>
<reference evidence="2" key="1">
    <citation type="submission" date="2023-06" db="EMBL/GenBank/DDBJ databases">
        <authorList>
            <person name="Kurt Z."/>
        </authorList>
    </citation>
    <scope>NUCLEOTIDE SEQUENCE</scope>
</reference>
<protein>
    <submittedName>
        <fullName evidence="2">Uncharacterized protein</fullName>
    </submittedName>
</protein>
<feature type="transmembrane region" description="Helical" evidence="1">
    <location>
        <begin position="51"/>
        <end position="73"/>
    </location>
</feature>
<evidence type="ECO:0000313" key="4">
    <source>
        <dbReference type="Proteomes" id="UP001642409"/>
    </source>
</evidence>
<keyword evidence="1" id="KW-1133">Transmembrane helix</keyword>